<dbReference type="EMBL" id="NFZS01000002">
    <property type="protein sequence ID" value="RAO76258.1"/>
    <property type="molecule type" value="Genomic_DNA"/>
</dbReference>
<dbReference type="NCBIfam" id="TIGR01180">
    <property type="entry name" value="aman2_put"/>
    <property type="match status" value="1"/>
</dbReference>
<feature type="chain" id="PRO_5016304572" evidence="1">
    <location>
        <begin position="34"/>
        <end position="805"/>
    </location>
</feature>
<dbReference type="GO" id="GO:0006516">
    <property type="term" value="P:glycoprotein catabolic process"/>
    <property type="evidence" value="ECO:0007669"/>
    <property type="project" value="TreeGrafter"/>
</dbReference>
<dbReference type="GO" id="GO:0000224">
    <property type="term" value="F:peptide-N4-(N-acetyl-beta-glucosaminyl)asparagine amidase activity"/>
    <property type="evidence" value="ECO:0007669"/>
    <property type="project" value="TreeGrafter"/>
</dbReference>
<comment type="caution">
    <text evidence="4">The sequence shown here is derived from an EMBL/GenBank/DDBJ whole genome shotgun (WGS) entry which is preliminary data.</text>
</comment>
<dbReference type="Gene3D" id="1.20.1050.60">
    <property type="entry name" value="alpha-1,2-mannosidase"/>
    <property type="match status" value="1"/>
</dbReference>
<evidence type="ECO:0000313" key="5">
    <source>
        <dbReference type="Proteomes" id="UP000248926"/>
    </source>
</evidence>
<evidence type="ECO:0000256" key="1">
    <source>
        <dbReference type="SAM" id="SignalP"/>
    </source>
</evidence>
<gene>
    <name evidence="4" type="ORF">CA260_11230</name>
</gene>
<dbReference type="InterPro" id="IPR005887">
    <property type="entry name" value="GH92_a_mannosidase_put"/>
</dbReference>
<dbReference type="InterPro" id="IPR014718">
    <property type="entry name" value="GH-type_carb-bd"/>
</dbReference>
<dbReference type="Proteomes" id="UP000248926">
    <property type="component" value="Unassembled WGS sequence"/>
</dbReference>
<keyword evidence="1" id="KW-0732">Signal</keyword>
<dbReference type="InterPro" id="IPR050883">
    <property type="entry name" value="PNGase"/>
</dbReference>
<evidence type="ECO:0000259" key="2">
    <source>
        <dbReference type="Pfam" id="PF07971"/>
    </source>
</evidence>
<dbReference type="AlphaFoldDB" id="A0A328P255"/>
<reference evidence="4 5" key="1">
    <citation type="journal article" date="2018" name="Genet. Mol. Biol.">
        <title>The genome sequence of Dyella jiangningensis FCAV SCS01 from a lignocellulose-decomposing microbial consortium metagenome reveals potential for biotechnological applications.</title>
        <authorList>
            <person name="Desiderato J.G."/>
            <person name="Alvarenga D.O."/>
            <person name="Constancio M.T.L."/>
            <person name="Alves L.M.C."/>
            <person name="Varani A.M."/>
        </authorList>
    </citation>
    <scope>NUCLEOTIDE SEQUENCE [LARGE SCALE GENOMIC DNA]</scope>
    <source>
        <strain evidence="4 5">FCAV SCS01</strain>
    </source>
</reference>
<dbReference type="GO" id="GO:0030246">
    <property type="term" value="F:carbohydrate binding"/>
    <property type="evidence" value="ECO:0007669"/>
    <property type="project" value="InterPro"/>
</dbReference>
<dbReference type="Pfam" id="PF07971">
    <property type="entry name" value="Glyco_hydro_92"/>
    <property type="match status" value="1"/>
</dbReference>
<dbReference type="PROSITE" id="PS51257">
    <property type="entry name" value="PROKAR_LIPOPROTEIN"/>
    <property type="match status" value="1"/>
</dbReference>
<feature type="domain" description="Glycosyl hydrolase family 92" evidence="2">
    <location>
        <begin position="305"/>
        <end position="782"/>
    </location>
</feature>
<dbReference type="InterPro" id="IPR012939">
    <property type="entry name" value="Glyco_hydro_92"/>
</dbReference>
<dbReference type="Pfam" id="PF17678">
    <property type="entry name" value="Glyco_hydro_92N"/>
    <property type="match status" value="1"/>
</dbReference>
<dbReference type="GO" id="GO:0005829">
    <property type="term" value="C:cytosol"/>
    <property type="evidence" value="ECO:0007669"/>
    <property type="project" value="TreeGrafter"/>
</dbReference>
<evidence type="ECO:0000313" key="4">
    <source>
        <dbReference type="EMBL" id="RAO76258.1"/>
    </source>
</evidence>
<dbReference type="PANTHER" id="PTHR12143:SF39">
    <property type="entry name" value="SECRETED PROTEIN"/>
    <property type="match status" value="1"/>
</dbReference>
<organism evidence="4 5">
    <name type="scientific">Dyella jiangningensis</name>
    <dbReference type="NCBI Taxonomy" id="1379159"/>
    <lineage>
        <taxon>Bacteria</taxon>
        <taxon>Pseudomonadati</taxon>
        <taxon>Pseudomonadota</taxon>
        <taxon>Gammaproteobacteria</taxon>
        <taxon>Lysobacterales</taxon>
        <taxon>Rhodanobacteraceae</taxon>
        <taxon>Dyella</taxon>
    </lineage>
</organism>
<dbReference type="PANTHER" id="PTHR12143">
    <property type="entry name" value="PEPTIDE N-GLYCANASE PNGASE -RELATED"/>
    <property type="match status" value="1"/>
</dbReference>
<dbReference type="Gene3D" id="2.70.98.10">
    <property type="match status" value="1"/>
</dbReference>
<protein>
    <submittedName>
        <fullName evidence="4">Alpha-mannosidase</fullName>
    </submittedName>
</protein>
<keyword evidence="5" id="KW-1185">Reference proteome</keyword>
<dbReference type="Gene3D" id="3.30.2080.10">
    <property type="entry name" value="GH92 mannosidase domain"/>
    <property type="match status" value="1"/>
</dbReference>
<dbReference type="GO" id="GO:0005975">
    <property type="term" value="P:carbohydrate metabolic process"/>
    <property type="evidence" value="ECO:0007669"/>
    <property type="project" value="InterPro"/>
</dbReference>
<accession>A0A328P255</accession>
<evidence type="ECO:0000259" key="3">
    <source>
        <dbReference type="Pfam" id="PF17678"/>
    </source>
</evidence>
<dbReference type="OrthoDB" id="9804511at2"/>
<sequence length="805" mass="86315">MRQGLSLGWRVRRGASLAFASGAACLLAGAVMAGEAKQPVDEVNPLIGSRHGGNTFPGVVLPFGMLQWSPENTKGTHARAASPSGYQYDATRIRGFSLTHLSGAGCRGAGGDIPFMPVTSPVTSSPSADLTDSVYASDFSHADEQARAGDYRVRLANGVQVELAAATRSGMASFAFPAGQAANLLIRASDSEVGSSDASVAVDASSREVTGSVTSGNFCGYLAKADQRSYYTLYFIAEFDQPIVEHGAWHDGDLKPKAATASGGTNYDDKGFPGTGKGSGVWLGFRPDGKPVHVRVGISYVSLANARANLKAEIPAGTDISRVRAKAREAWNQALSKIDVTGGSDEQRTTFYTALYHSLLHPNVFSDVNGEYRGFDQQLHRVEGGQHQQYANFSGWDVYRSQLQLLTWLYPDVGSDIAQSLYNQAKQNNGEWDRWTHNNGGTHVMSGDPAVPSLAAIDAFGGHAFDLRGAYASLAKAATEPTAHDLSDDGCNVECVGQRPSLDQWLSLHYIATTSHSWGGAAETLEDATADFALSQLAARAGDHDGERRFLARAGYWRNLYNPTATPGAGYIQNRNADGSWPVFAPDTEDGFVEGSASVYLWMVPFDVQGLFDRMGGRAKAIERLDRFFHDDQGHWALTGAGPLHAELDNEPSVGTPWLYAFAGQPYKTQEAVRIVVNTLWKNAPEGIPGNDDLGEMSSWYVWSALGLYPAIPGRAELVIGSPLFPHARVHRSNGDVTIDAPGASADTPFVHALTVDGKSHDSPWLSARFATEGGRLYFDLRAQANPHWGADSSKAPPSFPPPQG</sequence>
<dbReference type="InterPro" id="IPR008928">
    <property type="entry name" value="6-hairpin_glycosidase_sf"/>
</dbReference>
<dbReference type="Gene3D" id="1.20.1610.10">
    <property type="entry name" value="alpha-1,2-mannosidases domains"/>
    <property type="match status" value="1"/>
</dbReference>
<feature type="domain" description="Glycosyl hydrolase family 92 N-terminal" evidence="3">
    <location>
        <begin position="43"/>
        <end position="299"/>
    </location>
</feature>
<dbReference type="InterPro" id="IPR041371">
    <property type="entry name" value="GH92_N"/>
</dbReference>
<dbReference type="SUPFAM" id="SSF48208">
    <property type="entry name" value="Six-hairpin glycosidases"/>
    <property type="match status" value="1"/>
</dbReference>
<name>A0A328P255_9GAMM</name>
<feature type="signal peptide" evidence="1">
    <location>
        <begin position="1"/>
        <end position="33"/>
    </location>
</feature>
<proteinExistence type="predicted"/>